<evidence type="ECO:0000256" key="1">
    <source>
        <dbReference type="SAM" id="SignalP"/>
    </source>
</evidence>
<accession>A0A1H7FXI3</accession>
<evidence type="ECO:0000313" key="3">
    <source>
        <dbReference type="Proteomes" id="UP000182719"/>
    </source>
</evidence>
<keyword evidence="3" id="KW-1185">Reference proteome</keyword>
<organism evidence="2 3">
    <name type="scientific">Stigmatella aurantiaca</name>
    <dbReference type="NCBI Taxonomy" id="41"/>
    <lineage>
        <taxon>Bacteria</taxon>
        <taxon>Pseudomonadati</taxon>
        <taxon>Myxococcota</taxon>
        <taxon>Myxococcia</taxon>
        <taxon>Myxococcales</taxon>
        <taxon>Cystobacterineae</taxon>
        <taxon>Archangiaceae</taxon>
        <taxon>Stigmatella</taxon>
    </lineage>
</organism>
<dbReference type="AlphaFoldDB" id="A0A1H7FXI3"/>
<protein>
    <submittedName>
        <fullName evidence="2">Uncharacterized protein</fullName>
    </submittedName>
</protein>
<feature type="signal peptide" evidence="1">
    <location>
        <begin position="1"/>
        <end position="19"/>
    </location>
</feature>
<dbReference type="OrthoDB" id="9905424at2"/>
<sequence length="117" mass="12539">MTKLLLIGLAALNITTAEVQDTAVSCTATATGPTFGFSGRMYFHFVTTCDAPVESITLNATVSGPTVVTGSVTCTQTDRCTFMLPVTYKRGTWTWTNDSVYTAEGSSVETKTMTFIQ</sequence>
<reference evidence="3" key="1">
    <citation type="submission" date="2016-10" db="EMBL/GenBank/DDBJ databases">
        <authorList>
            <person name="Varghese N."/>
            <person name="Submissions S."/>
        </authorList>
    </citation>
    <scope>NUCLEOTIDE SEQUENCE [LARGE SCALE GENOMIC DNA]</scope>
    <source>
        <strain evidence="3">DSM 17044</strain>
    </source>
</reference>
<name>A0A1H7FXI3_STIAU</name>
<gene>
    <name evidence="2" type="ORF">SAMN05444354_101240</name>
</gene>
<dbReference type="Proteomes" id="UP000182719">
    <property type="component" value="Unassembled WGS sequence"/>
</dbReference>
<evidence type="ECO:0000313" key="2">
    <source>
        <dbReference type="EMBL" id="SEK30621.1"/>
    </source>
</evidence>
<feature type="chain" id="PRO_5010179976" evidence="1">
    <location>
        <begin position="20"/>
        <end position="117"/>
    </location>
</feature>
<keyword evidence="1" id="KW-0732">Signal</keyword>
<dbReference type="EMBL" id="FOAP01000001">
    <property type="protein sequence ID" value="SEK30621.1"/>
    <property type="molecule type" value="Genomic_DNA"/>
</dbReference>
<dbReference type="RefSeq" id="WP_075004534.1">
    <property type="nucleotide sequence ID" value="NZ_FOAP01000001.1"/>
</dbReference>
<proteinExistence type="predicted"/>